<dbReference type="Proteomes" id="UP001152795">
    <property type="component" value="Unassembled WGS sequence"/>
</dbReference>
<gene>
    <name evidence="1" type="ORF">PACLA_8A062959</name>
</gene>
<reference evidence="1" key="1">
    <citation type="submission" date="2020-04" db="EMBL/GenBank/DDBJ databases">
        <authorList>
            <person name="Alioto T."/>
            <person name="Alioto T."/>
            <person name="Gomez Garrido J."/>
        </authorList>
    </citation>
    <scope>NUCLEOTIDE SEQUENCE</scope>
    <source>
        <strain evidence="1">A484AB</strain>
    </source>
</reference>
<evidence type="ECO:0000313" key="2">
    <source>
        <dbReference type="Proteomes" id="UP001152795"/>
    </source>
</evidence>
<dbReference type="AlphaFoldDB" id="A0A6S7HXV1"/>
<keyword evidence="2" id="KW-1185">Reference proteome</keyword>
<comment type="caution">
    <text evidence="1">The sequence shown here is derived from an EMBL/GenBank/DDBJ whole genome shotgun (WGS) entry which is preliminary data.</text>
</comment>
<accession>A0A6S7HXV1</accession>
<protein>
    <submittedName>
        <fullName evidence="1">Uncharacterized protein</fullName>
    </submittedName>
</protein>
<dbReference type="EMBL" id="CACRXK020006279">
    <property type="protein sequence ID" value="CAB4008943.1"/>
    <property type="molecule type" value="Genomic_DNA"/>
</dbReference>
<proteinExistence type="predicted"/>
<evidence type="ECO:0000313" key="1">
    <source>
        <dbReference type="EMBL" id="CAB4008943.1"/>
    </source>
</evidence>
<organism evidence="1 2">
    <name type="scientific">Paramuricea clavata</name>
    <name type="common">Red gorgonian</name>
    <name type="synonym">Violescent sea-whip</name>
    <dbReference type="NCBI Taxonomy" id="317549"/>
    <lineage>
        <taxon>Eukaryota</taxon>
        <taxon>Metazoa</taxon>
        <taxon>Cnidaria</taxon>
        <taxon>Anthozoa</taxon>
        <taxon>Octocorallia</taxon>
        <taxon>Malacalcyonacea</taxon>
        <taxon>Plexauridae</taxon>
        <taxon>Paramuricea</taxon>
    </lineage>
</organism>
<sequence>MADEEVFNVENDLPMFLESVLDNVESIFQSDVDLEVAESHAEVIDQSIRLNRSISECADVETQDKMNLNTLSTVFTDVLSLLNHPNAIRSPTTAYENKTEVATEVNGCPRRPRFVIRAEMLEELRELGFSWTKIG</sequence>
<name>A0A6S7HXV1_PARCT</name>